<dbReference type="Pfam" id="PF01676">
    <property type="entry name" value="Metalloenzyme"/>
    <property type="match status" value="1"/>
</dbReference>
<comment type="similarity">
    <text evidence="4 9">Belongs to the BPG-independent phosphoglycerate mutase family.</text>
</comment>
<comment type="pathway">
    <text evidence="3 9">Carbohydrate degradation; glycolysis; pyruvate from D-glyceraldehyde 3-phosphate: step 3/5.</text>
</comment>
<dbReference type="Pfam" id="PF06415">
    <property type="entry name" value="iPGM_N"/>
    <property type="match status" value="1"/>
</dbReference>
<reference evidence="18" key="1">
    <citation type="submission" date="2017-09" db="EMBL/GenBank/DDBJ databases">
        <title>Depth-based differentiation of microbial function through sediment-hosted aquifers and enrichment of novel symbionts in the deep terrestrial subsurface.</title>
        <authorList>
            <person name="Probst A.J."/>
            <person name="Ladd B."/>
            <person name="Jarett J.K."/>
            <person name="Geller-Mcgrath D.E."/>
            <person name="Sieber C.M.K."/>
            <person name="Emerson J.B."/>
            <person name="Anantharaman K."/>
            <person name="Thomas B.C."/>
            <person name="Malmstrom R."/>
            <person name="Stieglmeier M."/>
            <person name="Klingl A."/>
            <person name="Woyke T."/>
            <person name="Ryan C.M."/>
            <person name="Banfield J.F."/>
        </authorList>
    </citation>
    <scope>NUCLEOTIDE SEQUENCE [LARGE SCALE GENOMIC DNA]</scope>
</reference>
<comment type="catalytic activity">
    <reaction evidence="1 9">
        <text>(2R)-2-phosphoglycerate = (2R)-3-phosphoglycerate</text>
        <dbReference type="Rhea" id="RHEA:15901"/>
        <dbReference type="ChEBI" id="CHEBI:58272"/>
        <dbReference type="ChEBI" id="CHEBI:58289"/>
        <dbReference type="EC" id="5.4.2.12"/>
    </reaction>
</comment>
<dbReference type="GO" id="GO:0005829">
    <property type="term" value="C:cytosol"/>
    <property type="evidence" value="ECO:0007669"/>
    <property type="project" value="TreeGrafter"/>
</dbReference>
<comment type="caution">
    <text evidence="17">The sequence shown here is derived from an EMBL/GenBank/DDBJ whole genome shotgun (WGS) entry which is preliminary data.</text>
</comment>
<evidence type="ECO:0000256" key="12">
    <source>
        <dbReference type="PIRSR" id="PIRSR001492-2"/>
    </source>
</evidence>
<feature type="binding site" evidence="9 12">
    <location>
        <position position="208"/>
    </location>
    <ligand>
        <name>substrate</name>
    </ligand>
</feature>
<feature type="binding site" evidence="9 13">
    <location>
        <position position="466"/>
    </location>
    <ligand>
        <name>Mn(2+)</name>
        <dbReference type="ChEBI" id="CHEBI:29035"/>
        <label>2</label>
    </ligand>
</feature>
<dbReference type="PIRSF" id="PIRSF001492">
    <property type="entry name" value="IPGAM"/>
    <property type="match status" value="1"/>
</dbReference>
<feature type="binding site" evidence="9 13">
    <location>
        <position position="428"/>
    </location>
    <ligand>
        <name>Mn(2+)</name>
        <dbReference type="ChEBI" id="CHEBI:29035"/>
        <label>1</label>
    </ligand>
</feature>
<evidence type="ECO:0000259" key="15">
    <source>
        <dbReference type="Pfam" id="PF01676"/>
    </source>
</evidence>
<dbReference type="InterPro" id="IPR017850">
    <property type="entry name" value="Alkaline_phosphatase_core_sf"/>
</dbReference>
<dbReference type="GO" id="GO:0004619">
    <property type="term" value="F:phosphoglycerate mutase activity"/>
    <property type="evidence" value="ECO:0007669"/>
    <property type="project" value="UniProtKB-UniRule"/>
</dbReference>
<keyword evidence="8 9" id="KW-0413">Isomerase</keyword>
<keyword evidence="7 9" id="KW-0464">Manganese</keyword>
<accession>A0A2M8EPD7</accession>
<dbReference type="InterPro" id="IPR011258">
    <property type="entry name" value="BPG-indep_PGM_N"/>
</dbReference>
<dbReference type="HAMAP" id="MF_01038">
    <property type="entry name" value="GpmI"/>
    <property type="match status" value="1"/>
</dbReference>
<evidence type="ECO:0000256" key="9">
    <source>
        <dbReference type="HAMAP-Rule" id="MF_01038"/>
    </source>
</evidence>
<organism evidence="17 18">
    <name type="scientific">Candidatus Uhrbacteria bacterium CG_4_9_14_0_2_um_filter_41_50</name>
    <dbReference type="NCBI Taxonomy" id="1975031"/>
    <lineage>
        <taxon>Bacteria</taxon>
        <taxon>Candidatus Uhriibacteriota</taxon>
    </lineage>
</organism>
<evidence type="ECO:0000256" key="6">
    <source>
        <dbReference type="ARBA" id="ARBA00023152"/>
    </source>
</evidence>
<dbReference type="CDD" id="cd16010">
    <property type="entry name" value="iPGM"/>
    <property type="match status" value="1"/>
</dbReference>
<comment type="cofactor">
    <cofactor evidence="9">
        <name>Mn(2+)</name>
        <dbReference type="ChEBI" id="CHEBI:29035"/>
    </cofactor>
    <text evidence="9">Binds 2 manganese ions per subunit.</text>
</comment>
<feature type="binding site" evidence="9 13">
    <location>
        <position position="465"/>
    </location>
    <ligand>
        <name>Mn(2+)</name>
        <dbReference type="ChEBI" id="CHEBI:29035"/>
        <label>2</label>
    </ligand>
</feature>
<dbReference type="PANTHER" id="PTHR31637:SF0">
    <property type="entry name" value="2,3-BISPHOSPHOGLYCERATE-INDEPENDENT PHOSPHOGLYCERATE MUTASE"/>
    <property type="match status" value="1"/>
</dbReference>
<dbReference type="InterPro" id="IPR006124">
    <property type="entry name" value="Metalloenzyme"/>
</dbReference>
<dbReference type="Gene3D" id="3.40.1450.10">
    <property type="entry name" value="BPG-independent phosphoglycerate mutase, domain B"/>
    <property type="match status" value="1"/>
</dbReference>
<sequence>MEQVPESTNQAKPGQASPGKTTTKRPRPAVLMMLDGWGIAPDGEGNAITKAETPVTDMLTQRYPTMTLRASGEAVGLSWGEMGNSEVGHMTCGAGAVHYQSMPRIERDIADKSFFQNPVFLKAIEQVRATDGTLHLMGIMSSGKVHGFDGHCYALLELAKEHKVKDVAVHAILDGRDSVYNSGIDFINSLQQKIEEVGVGRIATISGRYYTMDRDNRWDRTQKAYNAITLGVSPVTAEDPAEAVTQSYTKEVYDEEFIPTVITKKGEPVATVKPGDAMIFFNFRPDRARQITKAFVLPSFDKFERTYIDNLVFVTMGEYEKGLPVDVAYPPLQIKNCLSEVLSNAGLVQLHIAETEKYAHVTFFFNGTREDPFPNEDRAIIPSPHVASYDKQPEMSAYEIADRVIKEIKTDNYDVIIMNFANPDMVAHTGNFEATVKAVEVVDECIGRIVQEVLKKNGVLLITADHGNTEEVSNLQTGEMDKEHSTNPIPFWIVANKYEGQASMAGDIPNGDLSLVPPIGILADVAPTMLKILGIAQPEEMTGTPLID</sequence>
<feature type="binding site" evidence="9 13">
    <location>
        <position position="35"/>
    </location>
    <ligand>
        <name>Mn(2+)</name>
        <dbReference type="ChEBI" id="CHEBI:29035"/>
        <label>2</label>
    </ligand>
</feature>
<dbReference type="PANTHER" id="PTHR31637">
    <property type="entry name" value="2,3-BISPHOSPHOGLYCERATE-INDEPENDENT PHOSPHOGLYCERATE MUTASE"/>
    <property type="match status" value="1"/>
</dbReference>
<evidence type="ECO:0000256" key="7">
    <source>
        <dbReference type="ARBA" id="ARBA00023211"/>
    </source>
</evidence>
<dbReference type="SUPFAM" id="SSF64158">
    <property type="entry name" value="2,3-Bisphosphoglycerate-independent phosphoglycerate mutase, substrate-binding domain"/>
    <property type="match status" value="1"/>
</dbReference>
<protein>
    <recommendedName>
        <fullName evidence="9 10">2,3-bisphosphoglycerate-independent phosphoglycerate mutase</fullName>
        <shortName evidence="9">BPG-independent PGAM</shortName>
        <shortName evidence="9">Phosphoglyceromutase</shortName>
        <shortName evidence="9">iPGM</shortName>
        <ecNumber evidence="9 10">5.4.2.12</ecNumber>
    </recommendedName>
</protein>
<comment type="function">
    <text evidence="2 9">Catalyzes the interconversion of 2-phosphoglycerate and 3-phosphoglycerate.</text>
</comment>
<feature type="binding site" evidence="9 12">
    <location>
        <position position="357"/>
    </location>
    <ligand>
        <name>substrate</name>
    </ligand>
</feature>
<feature type="binding site" evidence="9 12">
    <location>
        <begin position="284"/>
        <end position="287"/>
    </location>
    <ligand>
        <name>substrate</name>
    </ligand>
</feature>
<dbReference type="SUPFAM" id="SSF53649">
    <property type="entry name" value="Alkaline phosphatase-like"/>
    <property type="match status" value="1"/>
</dbReference>
<feature type="domain" description="BPG-independent PGAM N-terminal" evidence="16">
    <location>
        <begin position="105"/>
        <end position="321"/>
    </location>
</feature>
<dbReference type="Proteomes" id="UP000230251">
    <property type="component" value="Unassembled WGS sequence"/>
</dbReference>
<name>A0A2M8EPD7_9BACT</name>
<dbReference type="EC" id="5.4.2.12" evidence="9 10"/>
<dbReference type="GO" id="GO:0006007">
    <property type="term" value="P:glucose catabolic process"/>
    <property type="evidence" value="ECO:0007669"/>
    <property type="project" value="InterPro"/>
</dbReference>
<evidence type="ECO:0000256" key="5">
    <source>
        <dbReference type="ARBA" id="ARBA00022723"/>
    </source>
</evidence>
<keyword evidence="6 9" id="KW-0324">Glycolysis</keyword>
<dbReference type="GO" id="GO:0006096">
    <property type="term" value="P:glycolytic process"/>
    <property type="evidence" value="ECO:0007669"/>
    <property type="project" value="UniProtKB-UniRule"/>
</dbReference>
<keyword evidence="5 9" id="KW-0479">Metal-binding</keyword>
<feature type="binding site" evidence="9 13">
    <location>
        <position position="85"/>
    </location>
    <ligand>
        <name>Mn(2+)</name>
        <dbReference type="ChEBI" id="CHEBI:29035"/>
        <label>2</label>
    </ligand>
</feature>
<feature type="active site" description="Phosphoserine intermediate" evidence="9 11">
    <location>
        <position position="85"/>
    </location>
</feature>
<evidence type="ECO:0000256" key="2">
    <source>
        <dbReference type="ARBA" id="ARBA00002315"/>
    </source>
</evidence>
<dbReference type="GO" id="GO:0030145">
    <property type="term" value="F:manganese ion binding"/>
    <property type="evidence" value="ECO:0007669"/>
    <property type="project" value="UniProtKB-UniRule"/>
</dbReference>
<feature type="domain" description="Metalloenzyme" evidence="15">
    <location>
        <begin position="28"/>
        <end position="536"/>
    </location>
</feature>
<evidence type="ECO:0000313" key="17">
    <source>
        <dbReference type="EMBL" id="PJC24598.1"/>
    </source>
</evidence>
<gene>
    <name evidence="9" type="primary">gpmI</name>
    <name evidence="17" type="ORF">CO057_01885</name>
</gene>
<proteinExistence type="inferred from homology"/>
<dbReference type="NCBIfam" id="TIGR01307">
    <property type="entry name" value="pgm_bpd_ind"/>
    <property type="match status" value="1"/>
</dbReference>
<evidence type="ECO:0000256" key="11">
    <source>
        <dbReference type="PIRSR" id="PIRSR001492-1"/>
    </source>
</evidence>
<feature type="binding site" evidence="9 13">
    <location>
        <position position="424"/>
    </location>
    <ligand>
        <name>Mn(2+)</name>
        <dbReference type="ChEBI" id="CHEBI:29035"/>
        <label>1</label>
    </ligand>
</feature>
<evidence type="ECO:0000256" key="10">
    <source>
        <dbReference type="NCBIfam" id="TIGR01307"/>
    </source>
</evidence>
<evidence type="ECO:0000259" key="16">
    <source>
        <dbReference type="Pfam" id="PF06415"/>
    </source>
</evidence>
<dbReference type="FunFam" id="3.40.1450.10:FF:000002">
    <property type="entry name" value="2,3-bisphosphoglycerate-independent phosphoglycerate mutase"/>
    <property type="match status" value="1"/>
</dbReference>
<evidence type="ECO:0000256" key="3">
    <source>
        <dbReference type="ARBA" id="ARBA00004798"/>
    </source>
</evidence>
<dbReference type="UniPathway" id="UPA00109">
    <property type="reaction ID" value="UER00186"/>
</dbReference>
<feature type="binding site" evidence="9 12">
    <location>
        <position position="214"/>
    </location>
    <ligand>
        <name>substrate</name>
    </ligand>
</feature>
<evidence type="ECO:0000313" key="18">
    <source>
        <dbReference type="Proteomes" id="UP000230251"/>
    </source>
</evidence>
<feature type="compositionally biased region" description="Polar residues" evidence="14">
    <location>
        <begin position="1"/>
        <end position="12"/>
    </location>
</feature>
<evidence type="ECO:0000256" key="1">
    <source>
        <dbReference type="ARBA" id="ARBA00000370"/>
    </source>
</evidence>
<dbReference type="AlphaFoldDB" id="A0A2M8EPD7"/>
<dbReference type="InterPro" id="IPR005995">
    <property type="entry name" value="Pgm_bpd_ind"/>
</dbReference>
<evidence type="ECO:0000256" key="14">
    <source>
        <dbReference type="SAM" id="MobiDB-lite"/>
    </source>
</evidence>
<feature type="binding site" evidence="9 13">
    <location>
        <position position="484"/>
    </location>
    <ligand>
        <name>Mn(2+)</name>
        <dbReference type="ChEBI" id="CHEBI:29035"/>
        <label>1</label>
    </ligand>
</feature>
<dbReference type="InterPro" id="IPR036646">
    <property type="entry name" value="PGAM_B_sf"/>
</dbReference>
<dbReference type="EMBL" id="PFSI01000030">
    <property type="protein sequence ID" value="PJC24598.1"/>
    <property type="molecule type" value="Genomic_DNA"/>
</dbReference>
<evidence type="ECO:0000256" key="4">
    <source>
        <dbReference type="ARBA" id="ARBA00008819"/>
    </source>
</evidence>
<evidence type="ECO:0000256" key="8">
    <source>
        <dbReference type="ARBA" id="ARBA00023235"/>
    </source>
</evidence>
<dbReference type="Gene3D" id="3.40.720.10">
    <property type="entry name" value="Alkaline Phosphatase, subunit A"/>
    <property type="match status" value="1"/>
</dbReference>
<feature type="region of interest" description="Disordered" evidence="14">
    <location>
        <begin position="1"/>
        <end position="28"/>
    </location>
</feature>
<feature type="binding site" evidence="9 12">
    <location>
        <position position="146"/>
    </location>
    <ligand>
        <name>substrate</name>
    </ligand>
</feature>
<comment type="subunit">
    <text evidence="9">Monomer.</text>
</comment>
<feature type="binding site" evidence="9 12">
    <location>
        <begin position="176"/>
        <end position="177"/>
    </location>
    <ligand>
        <name>substrate</name>
    </ligand>
</feature>
<evidence type="ECO:0000256" key="13">
    <source>
        <dbReference type="PIRSR" id="PIRSR001492-3"/>
    </source>
</evidence>